<dbReference type="Proteomes" id="UP000824225">
    <property type="component" value="Unassembled WGS sequence"/>
</dbReference>
<reference evidence="8" key="2">
    <citation type="submission" date="2021-04" db="EMBL/GenBank/DDBJ databases">
        <authorList>
            <person name="Gilroy R."/>
        </authorList>
    </citation>
    <scope>NUCLEOTIDE SEQUENCE</scope>
    <source>
        <strain evidence="8">CHK186-16707</strain>
    </source>
</reference>
<keyword evidence="4" id="KW-0233">DNA recombination</keyword>
<dbReference type="CDD" id="cd00796">
    <property type="entry name" value="INT_Rci_Hp1_C"/>
    <property type="match status" value="1"/>
</dbReference>
<evidence type="ECO:0000259" key="6">
    <source>
        <dbReference type="PROSITE" id="PS51898"/>
    </source>
</evidence>
<evidence type="ECO:0000256" key="1">
    <source>
        <dbReference type="ARBA" id="ARBA00008857"/>
    </source>
</evidence>
<evidence type="ECO:0000256" key="4">
    <source>
        <dbReference type="ARBA" id="ARBA00023172"/>
    </source>
</evidence>
<evidence type="ECO:0000259" key="7">
    <source>
        <dbReference type="PROSITE" id="PS51900"/>
    </source>
</evidence>
<dbReference type="PROSITE" id="PS51900">
    <property type="entry name" value="CB"/>
    <property type="match status" value="1"/>
</dbReference>
<organism evidence="8 9">
    <name type="scientific">Candidatus Mailhella merdigallinarum</name>
    <dbReference type="NCBI Taxonomy" id="2838658"/>
    <lineage>
        <taxon>Bacteria</taxon>
        <taxon>Pseudomonadati</taxon>
        <taxon>Thermodesulfobacteriota</taxon>
        <taxon>Desulfovibrionia</taxon>
        <taxon>Desulfovibrionales</taxon>
        <taxon>Desulfovibrionaceae</taxon>
        <taxon>Mailhella</taxon>
    </lineage>
</organism>
<gene>
    <name evidence="8" type="ORF">H9962_08490</name>
</gene>
<dbReference type="PANTHER" id="PTHR30349">
    <property type="entry name" value="PHAGE INTEGRASE-RELATED"/>
    <property type="match status" value="1"/>
</dbReference>
<evidence type="ECO:0000313" key="9">
    <source>
        <dbReference type="Proteomes" id="UP000824225"/>
    </source>
</evidence>
<accession>A0A9D2KKT4</accession>
<dbReference type="GO" id="GO:0006310">
    <property type="term" value="P:DNA recombination"/>
    <property type="evidence" value="ECO:0007669"/>
    <property type="project" value="UniProtKB-KW"/>
</dbReference>
<proteinExistence type="inferred from homology"/>
<dbReference type="Pfam" id="PF00589">
    <property type="entry name" value="Phage_integrase"/>
    <property type="match status" value="1"/>
</dbReference>
<dbReference type="SUPFAM" id="SSF56349">
    <property type="entry name" value="DNA breaking-rejoining enzymes"/>
    <property type="match status" value="1"/>
</dbReference>
<dbReference type="InterPro" id="IPR010998">
    <property type="entry name" value="Integrase_recombinase_N"/>
</dbReference>
<dbReference type="GO" id="GO:0003677">
    <property type="term" value="F:DNA binding"/>
    <property type="evidence" value="ECO:0007669"/>
    <property type="project" value="UniProtKB-UniRule"/>
</dbReference>
<reference evidence="8" key="1">
    <citation type="journal article" date="2021" name="PeerJ">
        <title>Extensive microbial diversity within the chicken gut microbiome revealed by metagenomics and culture.</title>
        <authorList>
            <person name="Gilroy R."/>
            <person name="Ravi A."/>
            <person name="Getino M."/>
            <person name="Pursley I."/>
            <person name="Horton D.L."/>
            <person name="Alikhan N.F."/>
            <person name="Baker D."/>
            <person name="Gharbi K."/>
            <person name="Hall N."/>
            <person name="Watson M."/>
            <person name="Adriaenssens E.M."/>
            <person name="Foster-Nyarko E."/>
            <person name="Jarju S."/>
            <person name="Secka A."/>
            <person name="Antonio M."/>
            <person name="Oren A."/>
            <person name="Chaudhuri R.R."/>
            <person name="La Ragione R."/>
            <person name="Hildebrand F."/>
            <person name="Pallen M.J."/>
        </authorList>
    </citation>
    <scope>NUCLEOTIDE SEQUENCE</scope>
    <source>
        <strain evidence="8">CHK186-16707</strain>
    </source>
</reference>
<dbReference type="PROSITE" id="PS51898">
    <property type="entry name" value="TYR_RECOMBINASE"/>
    <property type="match status" value="1"/>
</dbReference>
<evidence type="ECO:0000313" key="8">
    <source>
        <dbReference type="EMBL" id="HJA09209.1"/>
    </source>
</evidence>
<dbReference type="GO" id="GO:0015074">
    <property type="term" value="P:DNA integration"/>
    <property type="evidence" value="ECO:0007669"/>
    <property type="project" value="UniProtKB-KW"/>
</dbReference>
<dbReference type="EMBL" id="DXAN01000026">
    <property type="protein sequence ID" value="HJA09209.1"/>
    <property type="molecule type" value="Genomic_DNA"/>
</dbReference>
<dbReference type="InterPro" id="IPR011010">
    <property type="entry name" value="DNA_brk_join_enz"/>
</dbReference>
<comment type="caution">
    <text evidence="8">The sequence shown here is derived from an EMBL/GenBank/DDBJ whole genome shotgun (WGS) entry which is preliminary data.</text>
</comment>
<protein>
    <submittedName>
        <fullName evidence="8">Site-specific integrase</fullName>
    </submittedName>
</protein>
<dbReference type="InterPro" id="IPR013762">
    <property type="entry name" value="Integrase-like_cat_sf"/>
</dbReference>
<dbReference type="Gene3D" id="1.10.443.10">
    <property type="entry name" value="Intergrase catalytic core"/>
    <property type="match status" value="1"/>
</dbReference>
<evidence type="ECO:0000256" key="5">
    <source>
        <dbReference type="PROSITE-ProRule" id="PRU01248"/>
    </source>
</evidence>
<keyword evidence="2" id="KW-0229">DNA integration</keyword>
<dbReference type="InterPro" id="IPR044068">
    <property type="entry name" value="CB"/>
</dbReference>
<dbReference type="InterPro" id="IPR002104">
    <property type="entry name" value="Integrase_catalytic"/>
</dbReference>
<feature type="domain" description="Core-binding (CB)" evidence="7">
    <location>
        <begin position="66"/>
        <end position="144"/>
    </location>
</feature>
<dbReference type="InterPro" id="IPR050090">
    <property type="entry name" value="Tyrosine_recombinase_XerCD"/>
</dbReference>
<feature type="domain" description="Tyr recombinase" evidence="6">
    <location>
        <begin position="165"/>
        <end position="341"/>
    </location>
</feature>
<evidence type="ECO:0000256" key="3">
    <source>
        <dbReference type="ARBA" id="ARBA00023125"/>
    </source>
</evidence>
<dbReference type="Gene3D" id="1.10.150.130">
    <property type="match status" value="1"/>
</dbReference>
<sequence length="357" mass="40819">MVKFYGYRKNRQWVATWRSTTGSMLSQGFDTEQEAKVFEQNLHLIAEKERALLKKRKRNQVNSQKITVNDLIAQYLASQGNPVTQKQNGYHAAHIIRAFGQRQAARLLPDDAFAFIAAQQARGVARITANRRLSVLRAALNWAVSHHILSVNPLRELRLPRAEAQRLEPPTRAEAKTLFDAAAPHVQRVIVLGLYTGARIGPSELFHLRWADIELETGVLWMPCAQKNRKRAAKREIPLSPHILATLKKWQREDAAHGYEYVIHYGGRPVKSISRAWHGALKKAGVTRRIRPYDLRHAFASNLLAEHADYKSVAELMWHDVAMLLRTYQHIDRQQKREAVEKMPNILKLPNGVPAMK</sequence>
<keyword evidence="3 5" id="KW-0238">DNA-binding</keyword>
<name>A0A9D2KKT4_9BACT</name>
<evidence type="ECO:0000256" key="2">
    <source>
        <dbReference type="ARBA" id="ARBA00022908"/>
    </source>
</evidence>
<dbReference type="AlphaFoldDB" id="A0A9D2KKT4"/>
<comment type="similarity">
    <text evidence="1">Belongs to the 'phage' integrase family.</text>
</comment>
<dbReference type="PANTHER" id="PTHR30349:SF41">
    <property type="entry name" value="INTEGRASE_RECOMBINASE PROTEIN MJ0367-RELATED"/>
    <property type="match status" value="1"/>
</dbReference>